<proteinExistence type="predicted"/>
<name>A0A0V0TFM4_9BILA</name>
<protein>
    <submittedName>
        <fullName evidence="1">Uncharacterized protein</fullName>
    </submittedName>
</protein>
<comment type="caution">
    <text evidence="1">The sequence shown here is derived from an EMBL/GenBank/DDBJ whole genome shotgun (WGS) entry which is preliminary data.</text>
</comment>
<accession>A0A0V0TFM4</accession>
<dbReference type="Proteomes" id="UP000055048">
    <property type="component" value="Unassembled WGS sequence"/>
</dbReference>
<evidence type="ECO:0000313" key="2">
    <source>
        <dbReference type="Proteomes" id="UP000055048"/>
    </source>
</evidence>
<dbReference type="EMBL" id="JYDJ01000293">
    <property type="protein sequence ID" value="KRX37817.1"/>
    <property type="molecule type" value="Genomic_DNA"/>
</dbReference>
<evidence type="ECO:0000313" key="1">
    <source>
        <dbReference type="EMBL" id="KRX37817.1"/>
    </source>
</evidence>
<dbReference type="AlphaFoldDB" id="A0A0V0TFM4"/>
<gene>
    <name evidence="1" type="ORF">T05_859</name>
</gene>
<sequence length="65" mass="7563">MSSNNIENFEEDGDYLLQNNVITEACTLQEKYSNFSSTCDHYLDTLDTLGYFTDIPFQREVAFHN</sequence>
<organism evidence="1 2">
    <name type="scientific">Trichinella murrelli</name>
    <dbReference type="NCBI Taxonomy" id="144512"/>
    <lineage>
        <taxon>Eukaryota</taxon>
        <taxon>Metazoa</taxon>
        <taxon>Ecdysozoa</taxon>
        <taxon>Nematoda</taxon>
        <taxon>Enoplea</taxon>
        <taxon>Dorylaimia</taxon>
        <taxon>Trichinellida</taxon>
        <taxon>Trichinellidae</taxon>
        <taxon>Trichinella</taxon>
    </lineage>
</organism>
<keyword evidence="2" id="KW-1185">Reference proteome</keyword>
<reference evidence="1 2" key="1">
    <citation type="submission" date="2015-01" db="EMBL/GenBank/DDBJ databases">
        <title>Evolution of Trichinella species and genotypes.</title>
        <authorList>
            <person name="Korhonen P.K."/>
            <person name="Edoardo P."/>
            <person name="Giuseppe L.R."/>
            <person name="Gasser R.B."/>
        </authorList>
    </citation>
    <scope>NUCLEOTIDE SEQUENCE [LARGE SCALE GENOMIC DNA]</scope>
    <source>
        <strain evidence="1">ISS417</strain>
    </source>
</reference>